<organism evidence="2 3">
    <name type="scientific">Lacrimispora defluvii</name>
    <dbReference type="NCBI Taxonomy" id="2719233"/>
    <lineage>
        <taxon>Bacteria</taxon>
        <taxon>Bacillati</taxon>
        <taxon>Bacillota</taxon>
        <taxon>Clostridia</taxon>
        <taxon>Lachnospirales</taxon>
        <taxon>Lachnospiraceae</taxon>
        <taxon>Lacrimispora</taxon>
    </lineage>
</organism>
<dbReference type="InterPro" id="IPR009045">
    <property type="entry name" value="Zn_M74/Hedgehog-like"/>
</dbReference>
<dbReference type="Pfam" id="PF02557">
    <property type="entry name" value="VanY"/>
    <property type="match status" value="1"/>
</dbReference>
<proteinExistence type="predicted"/>
<dbReference type="InterPro" id="IPR052179">
    <property type="entry name" value="DD-CPase-like"/>
</dbReference>
<dbReference type="InterPro" id="IPR003709">
    <property type="entry name" value="VanY-like_core_dom"/>
</dbReference>
<dbReference type="Gene3D" id="3.30.1380.10">
    <property type="match status" value="1"/>
</dbReference>
<evidence type="ECO:0000259" key="1">
    <source>
        <dbReference type="Pfam" id="PF02557"/>
    </source>
</evidence>
<protein>
    <submittedName>
        <fullName evidence="2">M15 family metallopeptidase</fullName>
    </submittedName>
</protein>
<dbReference type="RefSeq" id="WP_170822126.1">
    <property type="nucleotide sequence ID" value="NZ_JAAOXG010000027.1"/>
</dbReference>
<dbReference type="CDD" id="cd14849">
    <property type="entry name" value="DD-dipeptidase_VanXYc"/>
    <property type="match status" value="1"/>
</dbReference>
<comment type="caution">
    <text evidence="2">The sequence shown here is derived from an EMBL/GenBank/DDBJ whole genome shotgun (WGS) entry which is preliminary data.</text>
</comment>
<dbReference type="EMBL" id="JAAOXG010000027">
    <property type="protein sequence ID" value="NNJ30942.1"/>
    <property type="molecule type" value="Genomic_DNA"/>
</dbReference>
<gene>
    <name evidence="2" type="ORF">G9470_14215</name>
</gene>
<dbReference type="PANTHER" id="PTHR34385:SF1">
    <property type="entry name" value="PEPTIDOGLYCAN L-ALANYL-D-GLUTAMATE ENDOPEPTIDASE CWLK"/>
    <property type="match status" value="1"/>
</dbReference>
<keyword evidence="3" id="KW-1185">Reference proteome</keyword>
<reference evidence="2 3" key="1">
    <citation type="submission" date="2020-03" db="EMBL/GenBank/DDBJ databases">
        <title>Genome Sequence of industrial isolate, B5A.</title>
        <authorList>
            <person name="Sharma S."/>
            <person name="Patil P.B."/>
            <person name="Korpole S."/>
        </authorList>
    </citation>
    <scope>NUCLEOTIDE SEQUENCE [LARGE SCALE GENOMIC DNA]</scope>
    <source>
        <strain evidence="2 3">PI-S10-B5A</strain>
    </source>
</reference>
<evidence type="ECO:0000313" key="2">
    <source>
        <dbReference type="EMBL" id="NNJ30942.1"/>
    </source>
</evidence>
<dbReference type="Gene3D" id="3.30.200.180">
    <property type="match status" value="1"/>
</dbReference>
<dbReference type="SUPFAM" id="SSF55166">
    <property type="entry name" value="Hedgehog/DD-peptidase"/>
    <property type="match status" value="1"/>
</dbReference>
<accession>A0ABX1VR82</accession>
<feature type="domain" description="D-alanyl-D-alanine carboxypeptidase-like core" evidence="1">
    <location>
        <begin position="64"/>
        <end position="171"/>
    </location>
</feature>
<evidence type="ECO:0000313" key="3">
    <source>
        <dbReference type="Proteomes" id="UP000539052"/>
    </source>
</evidence>
<dbReference type="Proteomes" id="UP000539052">
    <property type="component" value="Unassembled WGS sequence"/>
</dbReference>
<dbReference type="PANTHER" id="PTHR34385">
    <property type="entry name" value="D-ALANYL-D-ALANINE CARBOXYPEPTIDASE"/>
    <property type="match status" value="1"/>
</dbReference>
<sequence length="256" mass="29365">MTTVTLSNKEIYAGNLILVNAKYPVQCVDGKDLTPAAAEFPNILMMRKAANVFQFIFEKIGCSNEIVPVSGYRSANEQTKIYENSCQENGEDFTRKFVALPNHSEHQTGLAIDLGLKKDEIDFICPEFPYEGVCDKFRRIAPLYGFIERYPSGKEQITGIAHEPWHFRYVGYPHSQIMIEKKLTLEEYIDFIKQFPDDGKHLLTHMNEKSIEVFYVMAAKGEKTTFSMPEKSVYLVSGNNIDGFIVTLWRNRNESY</sequence>
<name>A0ABX1VR82_9FIRM</name>